<dbReference type="EMBL" id="BT086979">
    <property type="protein sequence ID" value="ACR37332.1"/>
    <property type="molecule type" value="mRNA"/>
</dbReference>
<feature type="transmembrane region" description="Helical" evidence="1">
    <location>
        <begin position="20"/>
        <end position="47"/>
    </location>
</feature>
<accession>C4J832</accession>
<evidence type="ECO:0000313" key="2">
    <source>
        <dbReference type="EMBL" id="ACR37332.1"/>
    </source>
</evidence>
<organism evidence="2">
    <name type="scientific">Zea mays</name>
    <name type="common">Maize</name>
    <dbReference type="NCBI Taxonomy" id="4577"/>
    <lineage>
        <taxon>Eukaryota</taxon>
        <taxon>Viridiplantae</taxon>
        <taxon>Streptophyta</taxon>
        <taxon>Embryophyta</taxon>
        <taxon>Tracheophyta</taxon>
        <taxon>Spermatophyta</taxon>
        <taxon>Magnoliopsida</taxon>
        <taxon>Liliopsida</taxon>
        <taxon>Poales</taxon>
        <taxon>Poaceae</taxon>
        <taxon>PACMAD clade</taxon>
        <taxon>Panicoideae</taxon>
        <taxon>Andropogonodae</taxon>
        <taxon>Andropogoneae</taxon>
        <taxon>Tripsacinae</taxon>
        <taxon>Zea</taxon>
    </lineage>
</organism>
<name>C4J832_MAIZE</name>
<keyword evidence="1" id="KW-0472">Membrane</keyword>
<proteinExistence type="evidence at transcript level"/>
<keyword evidence="1" id="KW-0812">Transmembrane</keyword>
<dbReference type="AlphaFoldDB" id="C4J832"/>
<keyword evidence="1" id="KW-1133">Transmembrane helix</keyword>
<reference evidence="2" key="1">
    <citation type="journal article" date="2009" name="PLoS Genet.">
        <title>Sequencing, mapping, and analysis of 27,455 maize full-length cDNAs.</title>
        <authorList>
            <person name="Soderlund C."/>
            <person name="Descour A."/>
            <person name="Kudrna D."/>
            <person name="Bomhoff M."/>
            <person name="Boyd L."/>
            <person name="Currie J."/>
            <person name="Angelova A."/>
            <person name="Collura K."/>
            <person name="Wissotski M."/>
            <person name="Ashley E."/>
            <person name="Morrow D."/>
            <person name="Fernandes J."/>
            <person name="Walbot V."/>
            <person name="Yu Y."/>
        </authorList>
    </citation>
    <scope>NUCLEOTIDE SEQUENCE</scope>
    <source>
        <strain evidence="2">B73</strain>
    </source>
</reference>
<reference evidence="2" key="2">
    <citation type="submission" date="2012-06" db="EMBL/GenBank/DDBJ databases">
        <authorList>
            <person name="Yu Y."/>
            <person name="Currie J."/>
            <person name="Lomeli R."/>
            <person name="Angelova A."/>
            <person name="Collura K."/>
            <person name="Wissotski M."/>
            <person name="Campos D."/>
            <person name="Kudrna D."/>
            <person name="Golser W."/>
            <person name="Ashely E."/>
            <person name="Descour A."/>
            <person name="Fernandes J."/>
            <person name="Soderlund C."/>
            <person name="Walbot V."/>
        </authorList>
    </citation>
    <scope>NUCLEOTIDE SEQUENCE</scope>
    <source>
        <strain evidence="2">B73</strain>
    </source>
</reference>
<protein>
    <submittedName>
        <fullName evidence="2">Uncharacterized protein</fullName>
    </submittedName>
</protein>
<evidence type="ECO:0000256" key="1">
    <source>
        <dbReference type="SAM" id="Phobius"/>
    </source>
</evidence>
<sequence length="132" mass="14373">MCPPSAWPMSKPRPQTWHRWLAGAGAGFAAAGFVAVSSSFAGAAACMPSARPWRARRWLVRCPPSAWNDPKARLHVLQTNSPPAARRGFLLMPCLGATPPPPPPRDSARESGTAPASLWCFMYVCRWWGMSV</sequence>